<accession>A0A9P4Y1D1</accession>
<evidence type="ECO:0000256" key="1">
    <source>
        <dbReference type="SAM" id="Phobius"/>
    </source>
</evidence>
<keyword evidence="1" id="KW-0472">Membrane</keyword>
<keyword evidence="1" id="KW-0812">Transmembrane</keyword>
<dbReference type="Proteomes" id="UP000803844">
    <property type="component" value="Unassembled WGS sequence"/>
</dbReference>
<dbReference type="RefSeq" id="XP_040776133.1">
    <property type="nucleotide sequence ID" value="XM_040915000.1"/>
</dbReference>
<gene>
    <name evidence="2" type="ORF">M406DRAFT_102279</name>
</gene>
<comment type="caution">
    <text evidence="2">The sequence shown here is derived from an EMBL/GenBank/DDBJ whole genome shotgun (WGS) entry which is preliminary data.</text>
</comment>
<sequence length="74" mass="8246">MVSLFRPCHKCCIALLSLLGIISSSHIVLASGVFNLSHYPSAIKWDAKLSELLCSTCFILICFLFFSSFPFPLF</sequence>
<keyword evidence="1" id="KW-1133">Transmembrane helix</keyword>
<evidence type="ECO:0000313" key="3">
    <source>
        <dbReference type="Proteomes" id="UP000803844"/>
    </source>
</evidence>
<organism evidence="2 3">
    <name type="scientific">Cryphonectria parasitica (strain ATCC 38755 / EP155)</name>
    <dbReference type="NCBI Taxonomy" id="660469"/>
    <lineage>
        <taxon>Eukaryota</taxon>
        <taxon>Fungi</taxon>
        <taxon>Dikarya</taxon>
        <taxon>Ascomycota</taxon>
        <taxon>Pezizomycotina</taxon>
        <taxon>Sordariomycetes</taxon>
        <taxon>Sordariomycetidae</taxon>
        <taxon>Diaporthales</taxon>
        <taxon>Cryphonectriaceae</taxon>
        <taxon>Cryphonectria-Endothia species complex</taxon>
        <taxon>Cryphonectria</taxon>
    </lineage>
</organism>
<dbReference type="GeneID" id="63832129"/>
<proteinExistence type="predicted"/>
<dbReference type="AlphaFoldDB" id="A0A9P4Y1D1"/>
<name>A0A9P4Y1D1_CRYP1</name>
<reference evidence="2" key="1">
    <citation type="journal article" date="2020" name="Phytopathology">
        <title>Genome sequence of the chestnut blight fungus Cryphonectria parasitica EP155: A fundamental resource for an archetypical invasive plant pathogen.</title>
        <authorList>
            <person name="Crouch J.A."/>
            <person name="Dawe A."/>
            <person name="Aerts A."/>
            <person name="Barry K."/>
            <person name="Churchill A.C.L."/>
            <person name="Grimwood J."/>
            <person name="Hillman B."/>
            <person name="Milgroom M.G."/>
            <person name="Pangilinan J."/>
            <person name="Smith M."/>
            <person name="Salamov A."/>
            <person name="Schmutz J."/>
            <person name="Yadav J."/>
            <person name="Grigoriev I.V."/>
            <person name="Nuss D."/>
        </authorList>
    </citation>
    <scope>NUCLEOTIDE SEQUENCE</scope>
    <source>
        <strain evidence="2">EP155</strain>
    </source>
</reference>
<evidence type="ECO:0000313" key="2">
    <source>
        <dbReference type="EMBL" id="KAF3765172.1"/>
    </source>
</evidence>
<protein>
    <submittedName>
        <fullName evidence="2">Uncharacterized protein</fullName>
    </submittedName>
</protein>
<keyword evidence="3" id="KW-1185">Reference proteome</keyword>
<dbReference type="EMBL" id="MU032348">
    <property type="protein sequence ID" value="KAF3765172.1"/>
    <property type="molecule type" value="Genomic_DNA"/>
</dbReference>
<feature type="transmembrane region" description="Helical" evidence="1">
    <location>
        <begin position="49"/>
        <end position="71"/>
    </location>
</feature>